<organism evidence="1 2">
    <name type="scientific">Georgenia yuyongxinii</name>
    <dbReference type="NCBI Taxonomy" id="2589797"/>
    <lineage>
        <taxon>Bacteria</taxon>
        <taxon>Bacillati</taxon>
        <taxon>Actinomycetota</taxon>
        <taxon>Actinomycetes</taxon>
        <taxon>Micrococcales</taxon>
        <taxon>Bogoriellaceae</taxon>
        <taxon>Georgenia</taxon>
    </lineage>
</organism>
<accession>A0A552WXA7</accession>
<protein>
    <submittedName>
        <fullName evidence="1">Uncharacterized protein</fullName>
    </submittedName>
</protein>
<evidence type="ECO:0000313" key="2">
    <source>
        <dbReference type="Proteomes" id="UP000318693"/>
    </source>
</evidence>
<dbReference type="EMBL" id="VJXR01000002">
    <property type="protein sequence ID" value="TRW47452.1"/>
    <property type="molecule type" value="Genomic_DNA"/>
</dbReference>
<dbReference type="InterPro" id="IPR046275">
    <property type="entry name" value="DUF6308"/>
</dbReference>
<name>A0A552WXA7_9MICO</name>
<dbReference type="AlphaFoldDB" id="A0A552WXA7"/>
<evidence type="ECO:0000313" key="1">
    <source>
        <dbReference type="EMBL" id="TRW47452.1"/>
    </source>
</evidence>
<proteinExistence type="predicted"/>
<reference evidence="1 2" key="1">
    <citation type="submission" date="2019-07" db="EMBL/GenBank/DDBJ databases">
        <title>Georgenia wutianyii sp. nov. and Georgenia *** sp. nov. isolated from plateau pika (Ochotona curzoniae) in the Qinghai-Tibet plateau of China.</title>
        <authorList>
            <person name="Tian Z."/>
        </authorList>
    </citation>
    <scope>NUCLEOTIDE SEQUENCE [LARGE SCALE GENOMIC DNA]</scope>
    <source>
        <strain evidence="1 2">Z446</strain>
    </source>
</reference>
<sequence length="125" mass="13810">MADASVLEAMYAFYNAVKAAVSSPNSKDPNPWVNPSKFCARKRPDLFPVRDRNVCAHLGILNLSDARADWLVFRALVQDDDVRRAIDTLPEGAHQAAGERQLALDSSVLRLLDAALWSYTVWGPA</sequence>
<dbReference type="Proteomes" id="UP000318693">
    <property type="component" value="Unassembled WGS sequence"/>
</dbReference>
<gene>
    <name evidence="1" type="ORF">FJ693_01240</name>
</gene>
<comment type="caution">
    <text evidence="1">The sequence shown here is derived from an EMBL/GenBank/DDBJ whole genome shotgun (WGS) entry which is preliminary data.</text>
</comment>
<dbReference type="Pfam" id="PF19827">
    <property type="entry name" value="DUF6308"/>
    <property type="match status" value="1"/>
</dbReference>
<keyword evidence="2" id="KW-1185">Reference proteome</keyword>